<name>A0AAD9MBL9_9PEZI</name>
<dbReference type="EMBL" id="JAQQPM010000001">
    <property type="protein sequence ID" value="KAK2067066.1"/>
    <property type="molecule type" value="Genomic_DNA"/>
</dbReference>
<dbReference type="PANTHER" id="PTHR47332:SF6">
    <property type="entry name" value="SET DOMAIN-CONTAINING PROTEIN"/>
    <property type="match status" value="1"/>
</dbReference>
<feature type="signal peptide" evidence="1">
    <location>
        <begin position="1"/>
        <end position="22"/>
    </location>
</feature>
<dbReference type="CDD" id="cd20071">
    <property type="entry name" value="SET_SMYD"/>
    <property type="match status" value="1"/>
</dbReference>
<reference evidence="3" key="1">
    <citation type="journal article" date="2023" name="Mol. Plant Microbe Interact.">
        <title>Elucidating the Obligate Nature and Biological Capacity of an Invasive Fungal Corn Pathogen.</title>
        <authorList>
            <person name="MacCready J.S."/>
            <person name="Roggenkamp E.M."/>
            <person name="Gdanetz K."/>
            <person name="Chilvers M.I."/>
        </authorList>
    </citation>
    <scope>NUCLEOTIDE SEQUENCE</scope>
    <source>
        <strain evidence="3">PM02</strain>
    </source>
</reference>
<keyword evidence="1" id="KW-0732">Signal</keyword>
<dbReference type="PANTHER" id="PTHR47332">
    <property type="entry name" value="SET DOMAIN-CONTAINING PROTEIN 5"/>
    <property type="match status" value="1"/>
</dbReference>
<keyword evidence="4" id="KW-1185">Reference proteome</keyword>
<dbReference type="Proteomes" id="UP001217918">
    <property type="component" value="Unassembled WGS sequence"/>
</dbReference>
<dbReference type="PROSITE" id="PS50280">
    <property type="entry name" value="SET"/>
    <property type="match status" value="1"/>
</dbReference>
<dbReference type="SMART" id="SM00317">
    <property type="entry name" value="SET"/>
    <property type="match status" value="1"/>
</dbReference>
<protein>
    <recommendedName>
        <fullName evidence="2">SET domain-containing protein</fullName>
    </recommendedName>
</protein>
<evidence type="ECO:0000313" key="3">
    <source>
        <dbReference type="EMBL" id="KAK2067066.1"/>
    </source>
</evidence>
<evidence type="ECO:0000313" key="4">
    <source>
        <dbReference type="Proteomes" id="UP001217918"/>
    </source>
</evidence>
<dbReference type="InterPro" id="IPR053185">
    <property type="entry name" value="SET_domain_protein"/>
</dbReference>
<dbReference type="Pfam" id="PF00856">
    <property type="entry name" value="SET"/>
    <property type="match status" value="1"/>
</dbReference>
<dbReference type="InterPro" id="IPR046341">
    <property type="entry name" value="SET_dom_sf"/>
</dbReference>
<dbReference type="AlphaFoldDB" id="A0AAD9MBL9"/>
<proteinExistence type="predicted"/>
<sequence>MFTERCISRLLLLLGLVGSARTGQVSTSTAYRPKGYCSARSGAPLHVPGPPTCPPVASVWDDKTSPWTTTPLCSTTDSTDYCLFATSAFRNGHGISLVSSPHVAAELAGHDAFADAPDPRRPRPPKWRLDHVGGGRGRGAVASGPVRRGEVIVADVPALLLDTAFLRAVRPHHRRRLLRRALAALPEATQAEVLGLSHGDGPQPLDGILALNAHGVGMDDGRILLALFPNIARINHSCRPNAYLRFHPSRLTAEIISYTAIPAGHEILISYAPLADSRDDRQAHLLQHWGFTCTCALCRLPAAAAERIDSEFRRRRTRELETSVYHAMREGYFQDAVHMAREWAMFAEQEALPVPEHELNTLLAGLYEGYGDLANATRHARIALDGWLRLGSVDGEQRERARVMLERVVCQREGAKRRKEVC</sequence>
<evidence type="ECO:0000256" key="1">
    <source>
        <dbReference type="SAM" id="SignalP"/>
    </source>
</evidence>
<dbReference type="Gene3D" id="2.170.270.10">
    <property type="entry name" value="SET domain"/>
    <property type="match status" value="1"/>
</dbReference>
<feature type="chain" id="PRO_5042245730" description="SET domain-containing protein" evidence="1">
    <location>
        <begin position="23"/>
        <end position="422"/>
    </location>
</feature>
<comment type="caution">
    <text evidence="3">The sequence shown here is derived from an EMBL/GenBank/DDBJ whole genome shotgun (WGS) entry which is preliminary data.</text>
</comment>
<organism evidence="3 4">
    <name type="scientific">Phyllachora maydis</name>
    <dbReference type="NCBI Taxonomy" id="1825666"/>
    <lineage>
        <taxon>Eukaryota</taxon>
        <taxon>Fungi</taxon>
        <taxon>Dikarya</taxon>
        <taxon>Ascomycota</taxon>
        <taxon>Pezizomycotina</taxon>
        <taxon>Sordariomycetes</taxon>
        <taxon>Sordariomycetidae</taxon>
        <taxon>Phyllachorales</taxon>
        <taxon>Phyllachoraceae</taxon>
        <taxon>Phyllachora</taxon>
    </lineage>
</organism>
<dbReference type="InterPro" id="IPR001214">
    <property type="entry name" value="SET_dom"/>
</dbReference>
<accession>A0AAD9MBL9</accession>
<feature type="domain" description="SET" evidence="2">
    <location>
        <begin position="125"/>
        <end position="272"/>
    </location>
</feature>
<evidence type="ECO:0000259" key="2">
    <source>
        <dbReference type="PROSITE" id="PS50280"/>
    </source>
</evidence>
<dbReference type="SUPFAM" id="SSF82199">
    <property type="entry name" value="SET domain"/>
    <property type="match status" value="1"/>
</dbReference>
<gene>
    <name evidence="3" type="ORF">P8C59_000832</name>
</gene>